<accession>A0ABQ7ZTP2</accession>
<comment type="caution">
    <text evidence="1">The sequence shown here is derived from an EMBL/GenBank/DDBJ whole genome shotgun (WGS) entry which is preliminary data.</text>
</comment>
<keyword evidence="2" id="KW-1185">Reference proteome</keyword>
<organism evidence="1 2">
    <name type="scientific">Brassica napus</name>
    <name type="common">Rape</name>
    <dbReference type="NCBI Taxonomy" id="3708"/>
    <lineage>
        <taxon>Eukaryota</taxon>
        <taxon>Viridiplantae</taxon>
        <taxon>Streptophyta</taxon>
        <taxon>Embryophyta</taxon>
        <taxon>Tracheophyta</taxon>
        <taxon>Spermatophyta</taxon>
        <taxon>Magnoliopsida</taxon>
        <taxon>eudicotyledons</taxon>
        <taxon>Gunneridae</taxon>
        <taxon>Pentapetalae</taxon>
        <taxon>rosids</taxon>
        <taxon>malvids</taxon>
        <taxon>Brassicales</taxon>
        <taxon>Brassicaceae</taxon>
        <taxon>Brassiceae</taxon>
        <taxon>Brassica</taxon>
    </lineage>
</organism>
<name>A0ABQ7ZTP2_BRANA</name>
<sequence>MIRYDKCIKDCDKAVERDRKHMSGKEQLCGRWKKTAGFVGYATAPYTLSSDAPVLSSELRPKHWRARVESETEGLDWWKPIEEYVETWLESTEMERMVRYLATKRSKSGLRMASPFC</sequence>
<protein>
    <submittedName>
        <fullName evidence="1">Uncharacterized protein</fullName>
    </submittedName>
</protein>
<proteinExistence type="predicted"/>
<dbReference type="Proteomes" id="UP000824890">
    <property type="component" value="Unassembled WGS sequence"/>
</dbReference>
<evidence type="ECO:0000313" key="1">
    <source>
        <dbReference type="EMBL" id="KAH0883619.1"/>
    </source>
</evidence>
<dbReference type="EMBL" id="JAGKQM010000014">
    <property type="protein sequence ID" value="KAH0883619.1"/>
    <property type="molecule type" value="Genomic_DNA"/>
</dbReference>
<evidence type="ECO:0000313" key="2">
    <source>
        <dbReference type="Proteomes" id="UP000824890"/>
    </source>
</evidence>
<gene>
    <name evidence="1" type="ORF">HID58_059715</name>
</gene>
<reference evidence="1 2" key="1">
    <citation type="submission" date="2021-05" db="EMBL/GenBank/DDBJ databases">
        <title>Genome Assembly of Synthetic Allotetraploid Brassica napus Reveals Homoeologous Exchanges between Subgenomes.</title>
        <authorList>
            <person name="Davis J.T."/>
        </authorList>
    </citation>
    <scope>NUCLEOTIDE SEQUENCE [LARGE SCALE GENOMIC DNA]</scope>
    <source>
        <strain evidence="2">cv. Da-Ae</strain>
        <tissue evidence="1">Seedling</tissue>
    </source>
</reference>